<dbReference type="Pfam" id="PF00589">
    <property type="entry name" value="Phage_integrase"/>
    <property type="match status" value="1"/>
</dbReference>
<dbReference type="RefSeq" id="WP_015235894.1">
    <property type="nucleotide sequence ID" value="NC_019793.1"/>
</dbReference>
<dbReference type="InterPro" id="IPR050090">
    <property type="entry name" value="Tyrosine_recombinase_XerCD"/>
</dbReference>
<dbReference type="InterPro" id="IPR011010">
    <property type="entry name" value="DNA_brk_join_enz"/>
</dbReference>
<sequence length="310" mass="35173">MSESFVWTDLSKKKRAKVALKALDERDYLTLCSLVQHHQLHYGRSASQTSPRTFLQYRGALRKFLRFTERMSTKRLLEGDPDLGAAFLGHLHRDLKPGSVNNARSGVRALYRALRWAGATQSDPFADIPPVRDNVPAHLKREAYSVEDVEKLLAVADPMERVMVLMAAQAGLRIHEVVKLQWSDIDLEAREVMVIGKGRKAAKVHLSAALVSALEALPAREGRVLRWRQERTLRDHLKRLCEKGQVRYSRRQFHGLRHHCATRLHDETGDLMLTAAHMRHSSTQTTETYAKGDRRKIAAVVNHWGEAAAS</sequence>
<dbReference type="InterPro" id="IPR044068">
    <property type="entry name" value="CB"/>
</dbReference>
<evidence type="ECO:0000259" key="6">
    <source>
        <dbReference type="PROSITE" id="PS51900"/>
    </source>
</evidence>
<dbReference type="SUPFAM" id="SSF56349">
    <property type="entry name" value="DNA breaking-rejoining enzymes"/>
    <property type="match status" value="1"/>
</dbReference>
<keyword evidence="2 4" id="KW-0238">DNA-binding</keyword>
<dbReference type="Pfam" id="PF02899">
    <property type="entry name" value="Phage_int_SAM_1"/>
    <property type="match status" value="1"/>
</dbReference>
<evidence type="ECO:0000313" key="8">
    <source>
        <dbReference type="Proteomes" id="UP000010467"/>
    </source>
</evidence>
<evidence type="ECO:0000313" key="7">
    <source>
        <dbReference type="EMBL" id="AFZ67589.1"/>
    </source>
</evidence>
<organism evidence="7 8">
    <name type="scientific">Deinococcus peraridilitoris (strain DSM 19664 / LMG 22246 / CIP 109416 / KR-200)</name>
    <dbReference type="NCBI Taxonomy" id="937777"/>
    <lineage>
        <taxon>Bacteria</taxon>
        <taxon>Thermotogati</taxon>
        <taxon>Deinococcota</taxon>
        <taxon>Deinococci</taxon>
        <taxon>Deinococcales</taxon>
        <taxon>Deinococcaceae</taxon>
        <taxon>Deinococcus</taxon>
    </lineage>
</organism>
<dbReference type="KEGG" id="dpd:Deipe_2094"/>
<dbReference type="PROSITE" id="PS51900">
    <property type="entry name" value="CB"/>
    <property type="match status" value="1"/>
</dbReference>
<evidence type="ECO:0000256" key="4">
    <source>
        <dbReference type="PROSITE-ProRule" id="PRU01248"/>
    </source>
</evidence>
<dbReference type="eggNOG" id="COG0582">
    <property type="taxonomic scope" value="Bacteria"/>
</dbReference>
<evidence type="ECO:0000259" key="5">
    <source>
        <dbReference type="PROSITE" id="PS51898"/>
    </source>
</evidence>
<dbReference type="PATRIC" id="fig|937777.3.peg.2104"/>
<evidence type="ECO:0000256" key="2">
    <source>
        <dbReference type="ARBA" id="ARBA00023125"/>
    </source>
</evidence>
<gene>
    <name evidence="7" type="ordered locus">Deipe_2094</name>
</gene>
<dbReference type="Gene3D" id="1.10.150.130">
    <property type="match status" value="1"/>
</dbReference>
<name>L0A2D2_DEIPD</name>
<dbReference type="PANTHER" id="PTHR30349:SF81">
    <property type="entry name" value="TYROSINE RECOMBINASE XERC"/>
    <property type="match status" value="1"/>
</dbReference>
<dbReference type="PANTHER" id="PTHR30349">
    <property type="entry name" value="PHAGE INTEGRASE-RELATED"/>
    <property type="match status" value="1"/>
</dbReference>
<dbReference type="GO" id="GO:0003677">
    <property type="term" value="F:DNA binding"/>
    <property type="evidence" value="ECO:0007669"/>
    <property type="project" value="UniProtKB-UniRule"/>
</dbReference>
<dbReference type="AlphaFoldDB" id="L0A2D2"/>
<proteinExistence type="predicted"/>
<dbReference type="EMBL" id="CP003382">
    <property type="protein sequence ID" value="AFZ67589.1"/>
    <property type="molecule type" value="Genomic_DNA"/>
</dbReference>
<dbReference type="InterPro" id="IPR013762">
    <property type="entry name" value="Integrase-like_cat_sf"/>
</dbReference>
<dbReference type="Proteomes" id="UP000010467">
    <property type="component" value="Chromosome"/>
</dbReference>
<keyword evidence="3" id="KW-0233">DNA recombination</keyword>
<dbReference type="GO" id="GO:0015074">
    <property type="term" value="P:DNA integration"/>
    <property type="evidence" value="ECO:0007669"/>
    <property type="project" value="UniProtKB-KW"/>
</dbReference>
<dbReference type="HOGENOM" id="CLU_027562_5_0_0"/>
<evidence type="ECO:0000256" key="3">
    <source>
        <dbReference type="ARBA" id="ARBA00023172"/>
    </source>
</evidence>
<protein>
    <submittedName>
        <fullName evidence="7">Site-specific recombinase XerC</fullName>
    </submittedName>
</protein>
<feature type="domain" description="Core-binding (CB)" evidence="6">
    <location>
        <begin position="29"/>
        <end position="115"/>
    </location>
</feature>
<evidence type="ECO:0000256" key="1">
    <source>
        <dbReference type="ARBA" id="ARBA00022908"/>
    </source>
</evidence>
<dbReference type="InterPro" id="IPR010998">
    <property type="entry name" value="Integrase_recombinase_N"/>
</dbReference>
<dbReference type="Gene3D" id="1.10.443.10">
    <property type="entry name" value="Intergrase catalytic core"/>
    <property type="match status" value="1"/>
</dbReference>
<keyword evidence="1" id="KW-0229">DNA integration</keyword>
<dbReference type="InterPro" id="IPR004107">
    <property type="entry name" value="Integrase_SAM-like_N"/>
</dbReference>
<feature type="domain" description="Tyr recombinase" evidence="5">
    <location>
        <begin position="139"/>
        <end position="302"/>
    </location>
</feature>
<accession>L0A2D2</accession>
<dbReference type="PROSITE" id="PS51898">
    <property type="entry name" value="TYR_RECOMBINASE"/>
    <property type="match status" value="1"/>
</dbReference>
<dbReference type="OrthoDB" id="61643at2"/>
<dbReference type="InterPro" id="IPR002104">
    <property type="entry name" value="Integrase_catalytic"/>
</dbReference>
<keyword evidence="8" id="KW-1185">Reference proteome</keyword>
<dbReference type="CDD" id="cd00397">
    <property type="entry name" value="DNA_BRE_C"/>
    <property type="match status" value="1"/>
</dbReference>
<dbReference type="GO" id="GO:0006310">
    <property type="term" value="P:DNA recombination"/>
    <property type="evidence" value="ECO:0007669"/>
    <property type="project" value="UniProtKB-KW"/>
</dbReference>
<reference evidence="8" key="1">
    <citation type="submission" date="2012-03" db="EMBL/GenBank/DDBJ databases">
        <title>Complete sequence of chromosome of Deinococcus peraridilitoris DSM 19664.</title>
        <authorList>
            <person name="Lucas S."/>
            <person name="Copeland A."/>
            <person name="Lapidus A."/>
            <person name="Glavina del Rio T."/>
            <person name="Dalin E."/>
            <person name="Tice H."/>
            <person name="Bruce D."/>
            <person name="Goodwin L."/>
            <person name="Pitluck S."/>
            <person name="Peters L."/>
            <person name="Mikhailova N."/>
            <person name="Lu M."/>
            <person name="Kyrpides N."/>
            <person name="Mavromatis K."/>
            <person name="Ivanova N."/>
            <person name="Brettin T."/>
            <person name="Detter J.C."/>
            <person name="Han C."/>
            <person name="Larimer F."/>
            <person name="Land M."/>
            <person name="Hauser L."/>
            <person name="Markowitz V."/>
            <person name="Cheng J.-F."/>
            <person name="Hugenholtz P."/>
            <person name="Woyke T."/>
            <person name="Wu D."/>
            <person name="Pukall R."/>
            <person name="Steenblock K."/>
            <person name="Brambilla E."/>
            <person name="Klenk H.-P."/>
            <person name="Eisen J.A."/>
        </authorList>
    </citation>
    <scope>NUCLEOTIDE SEQUENCE [LARGE SCALE GENOMIC DNA]</scope>
    <source>
        <strain evidence="8">DSM 19664 / LMG 22246 / CIP 109416 / KR-200</strain>
    </source>
</reference>